<feature type="transmembrane region" description="Helical" evidence="1">
    <location>
        <begin position="153"/>
        <end position="173"/>
    </location>
</feature>
<dbReference type="SUPFAM" id="SSF50156">
    <property type="entry name" value="PDZ domain-like"/>
    <property type="match status" value="1"/>
</dbReference>
<dbReference type="Gene3D" id="2.30.42.10">
    <property type="match status" value="1"/>
</dbReference>
<dbReference type="EMBL" id="VGLS01000019">
    <property type="protein sequence ID" value="MBM3222432.1"/>
    <property type="molecule type" value="Genomic_DNA"/>
</dbReference>
<evidence type="ECO:0000256" key="1">
    <source>
        <dbReference type="SAM" id="Phobius"/>
    </source>
</evidence>
<feature type="transmembrane region" description="Helical" evidence="1">
    <location>
        <begin position="204"/>
        <end position="228"/>
    </location>
</feature>
<feature type="transmembrane region" description="Helical" evidence="1">
    <location>
        <begin position="240"/>
        <end position="261"/>
    </location>
</feature>
<proteinExistence type="predicted"/>
<feature type="transmembrane region" description="Helical" evidence="1">
    <location>
        <begin position="370"/>
        <end position="391"/>
    </location>
</feature>
<dbReference type="GO" id="GO:0004016">
    <property type="term" value="F:adenylate cyclase activity"/>
    <property type="evidence" value="ECO:0007669"/>
    <property type="project" value="UniProtKB-ARBA"/>
</dbReference>
<dbReference type="GO" id="GO:0035556">
    <property type="term" value="P:intracellular signal transduction"/>
    <property type="evidence" value="ECO:0007669"/>
    <property type="project" value="InterPro"/>
</dbReference>
<dbReference type="Pfam" id="PF00211">
    <property type="entry name" value="Guanylate_cyc"/>
    <property type="match status" value="1"/>
</dbReference>
<reference evidence="3" key="1">
    <citation type="submission" date="2019-03" db="EMBL/GenBank/DDBJ databases">
        <title>Lake Tanganyika Metagenome-Assembled Genomes (MAGs).</title>
        <authorList>
            <person name="Tran P."/>
        </authorList>
    </citation>
    <scope>NUCLEOTIDE SEQUENCE</scope>
    <source>
        <strain evidence="3">K_DeepCast_65m_m2_066</strain>
    </source>
</reference>
<name>A0A938AZC5_UNCTE</name>
<accession>A0A938AZC5</accession>
<sequence length="848" mass="93732">MQHQTDALRLCIRLQGSTAIDIPPVVEEDAMLSTRARQRSSVRYVFWALTGLCTLLMVACVSLALREVGQPWSGFSLNTFGTVQAGFDTNLVYFDHVLAVNDEKVAGGAEIRAHLRRLPLGSLVTYQVVRGTQTLTVTVPLQARSWRHLLIEAGIPFLAGLAQVCLGLTVFWLRPDATSSRVFLGFCLAWFGIFATFFDFASTYVFTQVFLLCWFLSSAFFLHLAFVFPETRRSVQRFPHRLALLYVPSLALWALDVLAMARVLDPWLGKTIVMVHAGYWGCTLLCLLASLAETTCRTTSPVARYRAMTVLFGFAAGFLLPVGAQIAAMLCQWDLPLAWIWPLTLLLPLSMTYAILRYNLFDMGMLVRQSLTYASLTGAVIVLYVLCLWLSETVLHGWRLTQSHGFQVLFGLTVLFAMHPLQVRIQTLLDRLFFRSRYDFRRTIETLSHDLTALLDLDEIARRIVTTVLQTLQVTRVALYLEDEQHIYRPLLVVGDAIERLAQVRPARDNPVVALIAGQRRGVSPYDLEADPMLAIQAPQAAATFQQLGVSLAFPILFKAEVIGLLALGEKRSGAIFTEADLDLLRTLANQGAIAMTNARAYRVLEDTNTALRAALRKVELLEHVKTHLGKFVPAAVRQIVERDPTAPALDKRDQDVTVLFLDMAGYTSLSERLEQAQMNYLVERYFSSFLDDIYANHGDINETAGDGLMIIFQDDDPVAHACAAVRTAVAIRATTQRINTELAGSYAPVIVNMGINSGTAAVGSTRFESAIGTRWTFTASGPVTNLAARLGAHATHGAIYVGPETAQRVATTTPLCALGPQVFKNVREPVVVYAVPAEDMTTVAAHT</sequence>
<keyword evidence="1" id="KW-1133">Transmembrane helix</keyword>
<dbReference type="InterPro" id="IPR036034">
    <property type="entry name" value="PDZ_sf"/>
</dbReference>
<gene>
    <name evidence="3" type="ORF">FJZ47_01320</name>
</gene>
<dbReference type="InterPro" id="IPR003018">
    <property type="entry name" value="GAF"/>
</dbReference>
<dbReference type="Gene3D" id="3.30.450.40">
    <property type="match status" value="1"/>
</dbReference>
<dbReference type="GO" id="GO:0006171">
    <property type="term" value="P:cAMP biosynthetic process"/>
    <property type="evidence" value="ECO:0007669"/>
    <property type="project" value="TreeGrafter"/>
</dbReference>
<dbReference type="PROSITE" id="PS50125">
    <property type="entry name" value="GUANYLATE_CYCLASE_2"/>
    <property type="match status" value="1"/>
</dbReference>
<feature type="transmembrane region" description="Helical" evidence="1">
    <location>
        <begin position="336"/>
        <end position="358"/>
    </location>
</feature>
<organism evidence="3 4">
    <name type="scientific">Tectimicrobiota bacterium</name>
    <dbReference type="NCBI Taxonomy" id="2528274"/>
    <lineage>
        <taxon>Bacteria</taxon>
        <taxon>Pseudomonadati</taxon>
        <taxon>Nitrospinota/Tectimicrobiota group</taxon>
        <taxon>Candidatus Tectimicrobiota</taxon>
    </lineage>
</organism>
<dbReference type="InterPro" id="IPR050697">
    <property type="entry name" value="Adenylyl/Guanylyl_Cyclase_3/4"/>
</dbReference>
<protein>
    <submittedName>
        <fullName evidence="3">GAF domain-containing protein</fullName>
    </submittedName>
</protein>
<dbReference type="InterPro" id="IPR001054">
    <property type="entry name" value="A/G_cyclase"/>
</dbReference>
<comment type="caution">
    <text evidence="3">The sequence shown here is derived from an EMBL/GenBank/DDBJ whole genome shotgun (WGS) entry which is preliminary data.</text>
</comment>
<keyword evidence="1" id="KW-0472">Membrane</keyword>
<feature type="domain" description="Guanylate cyclase" evidence="2">
    <location>
        <begin position="658"/>
        <end position="792"/>
    </location>
</feature>
<dbReference type="SUPFAM" id="SSF55073">
    <property type="entry name" value="Nucleotide cyclase"/>
    <property type="match status" value="1"/>
</dbReference>
<evidence type="ECO:0000313" key="3">
    <source>
        <dbReference type="EMBL" id="MBM3222432.1"/>
    </source>
</evidence>
<feature type="transmembrane region" description="Helical" evidence="1">
    <location>
        <begin position="44"/>
        <end position="65"/>
    </location>
</feature>
<feature type="transmembrane region" description="Helical" evidence="1">
    <location>
        <begin position="267"/>
        <end position="289"/>
    </location>
</feature>
<dbReference type="AlphaFoldDB" id="A0A938AZC5"/>
<feature type="transmembrane region" description="Helical" evidence="1">
    <location>
        <begin position="180"/>
        <end position="198"/>
    </location>
</feature>
<evidence type="ECO:0000313" key="4">
    <source>
        <dbReference type="Proteomes" id="UP000712673"/>
    </source>
</evidence>
<feature type="transmembrane region" description="Helical" evidence="1">
    <location>
        <begin position="310"/>
        <end position="330"/>
    </location>
</feature>
<dbReference type="Pfam" id="PF01590">
    <property type="entry name" value="GAF"/>
    <property type="match status" value="1"/>
</dbReference>
<dbReference type="InterPro" id="IPR029016">
    <property type="entry name" value="GAF-like_dom_sf"/>
</dbReference>
<dbReference type="PANTHER" id="PTHR43081">
    <property type="entry name" value="ADENYLATE CYCLASE, TERMINAL-DIFFERENTIATION SPECIFIC-RELATED"/>
    <property type="match status" value="1"/>
</dbReference>
<dbReference type="SMART" id="SM00044">
    <property type="entry name" value="CYCc"/>
    <property type="match status" value="1"/>
</dbReference>
<keyword evidence="1" id="KW-0812">Transmembrane</keyword>
<dbReference type="Proteomes" id="UP000712673">
    <property type="component" value="Unassembled WGS sequence"/>
</dbReference>
<dbReference type="SUPFAM" id="SSF55781">
    <property type="entry name" value="GAF domain-like"/>
    <property type="match status" value="1"/>
</dbReference>
<evidence type="ECO:0000259" key="2">
    <source>
        <dbReference type="PROSITE" id="PS50125"/>
    </source>
</evidence>
<dbReference type="InterPro" id="IPR029787">
    <property type="entry name" value="Nucleotide_cyclase"/>
</dbReference>
<dbReference type="SMART" id="SM00065">
    <property type="entry name" value="GAF"/>
    <property type="match status" value="1"/>
</dbReference>
<dbReference type="Gene3D" id="3.30.70.1230">
    <property type="entry name" value="Nucleotide cyclase"/>
    <property type="match status" value="1"/>
</dbReference>
<dbReference type="CDD" id="cd07302">
    <property type="entry name" value="CHD"/>
    <property type="match status" value="1"/>
</dbReference>
<dbReference type="PANTHER" id="PTHR43081:SF20">
    <property type="entry name" value="TWO-COMPONENT RESPONSE REGULATOR"/>
    <property type="match status" value="1"/>
</dbReference>